<dbReference type="Gene3D" id="3.50.50.60">
    <property type="entry name" value="FAD/NAD(P)-binding domain"/>
    <property type="match status" value="1"/>
</dbReference>
<dbReference type="InterPro" id="IPR036188">
    <property type="entry name" value="FAD/NAD-bd_sf"/>
</dbReference>
<name>A0A5C5WX11_9BACT</name>
<evidence type="ECO:0000256" key="1">
    <source>
        <dbReference type="ARBA" id="ARBA00023002"/>
    </source>
</evidence>
<comment type="caution">
    <text evidence="2">The sequence shown here is derived from an EMBL/GenBank/DDBJ whole genome shotgun (WGS) entry which is preliminary data.</text>
</comment>
<gene>
    <name evidence="2" type="ORF">Pla22_24320</name>
</gene>
<dbReference type="Proteomes" id="UP000316598">
    <property type="component" value="Unassembled WGS sequence"/>
</dbReference>
<proteinExistence type="predicted"/>
<keyword evidence="3" id="KW-1185">Reference proteome</keyword>
<reference evidence="2 3" key="1">
    <citation type="submission" date="2019-02" db="EMBL/GenBank/DDBJ databases">
        <title>Deep-cultivation of Planctomycetes and their phenomic and genomic characterization uncovers novel biology.</title>
        <authorList>
            <person name="Wiegand S."/>
            <person name="Jogler M."/>
            <person name="Boedeker C."/>
            <person name="Pinto D."/>
            <person name="Vollmers J."/>
            <person name="Rivas-Marin E."/>
            <person name="Kohn T."/>
            <person name="Peeters S.H."/>
            <person name="Heuer A."/>
            <person name="Rast P."/>
            <person name="Oberbeckmann S."/>
            <person name="Bunk B."/>
            <person name="Jeske O."/>
            <person name="Meyerdierks A."/>
            <person name="Storesund J.E."/>
            <person name="Kallscheuer N."/>
            <person name="Luecker S."/>
            <person name="Lage O.M."/>
            <person name="Pohl T."/>
            <person name="Merkel B.J."/>
            <person name="Hornburger P."/>
            <person name="Mueller R.-W."/>
            <person name="Bruemmer F."/>
            <person name="Labrenz M."/>
            <person name="Spormann A.M."/>
            <person name="Op Den Camp H."/>
            <person name="Overmann J."/>
            <person name="Amann R."/>
            <person name="Jetten M.S.M."/>
            <person name="Mascher T."/>
            <person name="Medema M.H."/>
            <person name="Devos D.P."/>
            <person name="Kaster A.-K."/>
            <person name="Ovreas L."/>
            <person name="Rohde M."/>
            <person name="Galperin M.Y."/>
            <person name="Jogler C."/>
        </authorList>
    </citation>
    <scope>NUCLEOTIDE SEQUENCE [LARGE SCALE GENOMIC DNA]</scope>
    <source>
        <strain evidence="2 3">Pla22</strain>
    </source>
</reference>
<keyword evidence="1" id="KW-0560">Oxidoreductase</keyword>
<sequence>MNPSHVAIIGSGFSGSLLGWILASQGVQVSLIDAQTHPRFAIGESSTPIADTLLRRLGETYQLKPLVDLSTYGSWKKTHPKITCGKKRGFSYYHHEAGQPFAEDHLGKRSLLVAASQSDSKADTHWYRSEVDEYFFKQAILSGVQPYSATSIVDIASVGDQCRLLCGGNYTGELIADYVIDATGRAAITAKLLGQPNLRDQLKTQTATSFAHYRGVRPWRDYLQAHGFDTSNDPFNPDDAAQHHLLGNTWTWMLRFDNDITSIGFCSPRGQVNDFASTSAYHWMMQDAVQVYPDDQSLIPSGQSLITEPWIQSYHEPIVADRVWMMPTAAITMDPLHSTGIAHGLAGVERLATMLLNPDGNAPARYAEILHQEVSLLDRLISTAYTVANDPARFNAACMVYFAAAITCEEQLKAGQNPSHLYNAGEDAFRTAVRNACGIISDLGEPRFESLVRTEIAPWNTAGLMSSGHQNRYAYTATKG</sequence>
<dbReference type="InterPro" id="IPR050816">
    <property type="entry name" value="Flavin-dep_Halogenase_NPB"/>
</dbReference>
<dbReference type="OrthoDB" id="103324at2"/>
<evidence type="ECO:0000313" key="3">
    <source>
        <dbReference type="Proteomes" id="UP000316598"/>
    </source>
</evidence>
<dbReference type="SUPFAM" id="SSF51905">
    <property type="entry name" value="FAD/NAD(P)-binding domain"/>
    <property type="match status" value="1"/>
</dbReference>
<evidence type="ECO:0000313" key="2">
    <source>
        <dbReference type="EMBL" id="TWT54779.1"/>
    </source>
</evidence>
<dbReference type="RefSeq" id="WP_146514771.1">
    <property type="nucleotide sequence ID" value="NZ_SJPI01000001.1"/>
</dbReference>
<dbReference type="Pfam" id="PF13450">
    <property type="entry name" value="NAD_binding_8"/>
    <property type="match status" value="1"/>
</dbReference>
<organism evidence="2 3">
    <name type="scientific">Rubripirellula amarantea</name>
    <dbReference type="NCBI Taxonomy" id="2527999"/>
    <lineage>
        <taxon>Bacteria</taxon>
        <taxon>Pseudomonadati</taxon>
        <taxon>Planctomycetota</taxon>
        <taxon>Planctomycetia</taxon>
        <taxon>Pirellulales</taxon>
        <taxon>Pirellulaceae</taxon>
        <taxon>Rubripirellula</taxon>
    </lineage>
</organism>
<accession>A0A5C5WX11</accession>
<protein>
    <submittedName>
        <fullName evidence="2">Tryptophan halogenase</fullName>
    </submittedName>
</protein>
<dbReference type="PANTHER" id="PTHR43747">
    <property type="entry name" value="FAD-BINDING PROTEIN"/>
    <property type="match status" value="1"/>
</dbReference>
<dbReference type="EMBL" id="SJPI01000001">
    <property type="protein sequence ID" value="TWT54779.1"/>
    <property type="molecule type" value="Genomic_DNA"/>
</dbReference>
<dbReference type="GO" id="GO:0016491">
    <property type="term" value="F:oxidoreductase activity"/>
    <property type="evidence" value="ECO:0007669"/>
    <property type="project" value="UniProtKB-KW"/>
</dbReference>
<dbReference type="AlphaFoldDB" id="A0A5C5WX11"/>
<dbReference type="PANTHER" id="PTHR43747:SF5">
    <property type="entry name" value="FAD-BINDING DOMAIN-CONTAINING PROTEIN"/>
    <property type="match status" value="1"/>
</dbReference>